<dbReference type="PANTHER" id="PTHR32026:SF10">
    <property type="entry name" value="METHYLTRANSFERASE-LIKE PROTEIN 24-RELATED"/>
    <property type="match status" value="1"/>
</dbReference>
<comment type="caution">
    <text evidence="4">The sequence shown here is derived from an EMBL/GenBank/DDBJ whole genome shotgun (WGS) entry which is preliminary data.</text>
</comment>
<dbReference type="AlphaFoldDB" id="A0A210QP70"/>
<keyword evidence="4" id="KW-0489">Methyltransferase</keyword>
<keyword evidence="2" id="KW-0812">Transmembrane</keyword>
<dbReference type="InterPro" id="IPR026913">
    <property type="entry name" value="METTL24"/>
</dbReference>
<evidence type="ECO:0000256" key="2">
    <source>
        <dbReference type="SAM" id="Phobius"/>
    </source>
</evidence>
<dbReference type="InterPro" id="IPR025714">
    <property type="entry name" value="Methyltranfer_dom"/>
</dbReference>
<gene>
    <name evidence="4" type="ORF">KP79_PYT10703</name>
</gene>
<dbReference type="EMBL" id="NEDP02002593">
    <property type="protein sequence ID" value="OWF50498.1"/>
    <property type="molecule type" value="Genomic_DNA"/>
</dbReference>
<dbReference type="Proteomes" id="UP000242188">
    <property type="component" value="Unassembled WGS sequence"/>
</dbReference>
<feature type="domain" description="Methyltransferase" evidence="3">
    <location>
        <begin position="174"/>
        <end position="304"/>
    </location>
</feature>
<keyword evidence="5" id="KW-1185">Reference proteome</keyword>
<accession>A0A210QP70</accession>
<dbReference type="GO" id="GO:0032259">
    <property type="term" value="P:methylation"/>
    <property type="evidence" value="ECO:0007669"/>
    <property type="project" value="UniProtKB-KW"/>
</dbReference>
<keyword evidence="4" id="KW-0808">Transferase</keyword>
<organism evidence="4 5">
    <name type="scientific">Mizuhopecten yessoensis</name>
    <name type="common">Japanese scallop</name>
    <name type="synonym">Patinopecten yessoensis</name>
    <dbReference type="NCBI Taxonomy" id="6573"/>
    <lineage>
        <taxon>Eukaryota</taxon>
        <taxon>Metazoa</taxon>
        <taxon>Spiralia</taxon>
        <taxon>Lophotrochozoa</taxon>
        <taxon>Mollusca</taxon>
        <taxon>Bivalvia</taxon>
        <taxon>Autobranchia</taxon>
        <taxon>Pteriomorphia</taxon>
        <taxon>Pectinida</taxon>
        <taxon>Pectinoidea</taxon>
        <taxon>Pectinidae</taxon>
        <taxon>Mizuhopecten</taxon>
    </lineage>
</organism>
<feature type="transmembrane region" description="Helical" evidence="2">
    <location>
        <begin position="12"/>
        <end position="32"/>
    </location>
</feature>
<name>A0A210QP70_MIZYE</name>
<evidence type="ECO:0000313" key="5">
    <source>
        <dbReference type="Proteomes" id="UP000242188"/>
    </source>
</evidence>
<evidence type="ECO:0000313" key="4">
    <source>
        <dbReference type="EMBL" id="OWF50498.1"/>
    </source>
</evidence>
<evidence type="ECO:0000256" key="1">
    <source>
        <dbReference type="SAM" id="MobiDB-lite"/>
    </source>
</evidence>
<keyword evidence="2" id="KW-1133">Transmembrane helix</keyword>
<dbReference type="PANTHER" id="PTHR32026">
    <property type="entry name" value="METHYLTRANSFERASE-LIKE PROTEIN 24"/>
    <property type="match status" value="1"/>
</dbReference>
<keyword evidence="2" id="KW-0472">Membrane</keyword>
<proteinExistence type="predicted"/>
<sequence>MMDFSYGKCSLKLHPASAFLVLILCSGVLLLYQERYHTESMTLNRSPKYVPSQTEQNIKSNPNENQSVHVVTMQTKNTSSIRNLNVLKTSPNPTKGPSSMSAKPASTITRVVSRTNPVMSECVKSQAPPDSNYLRDALLIGRLPSKAEMCVMSVAHLDTLMQAYMNTIQILCGSSMMRMGARKDGGWDVCPNDRYLQRNNCLVYSFGICNDFSFDDEIAQQYGCKVYSFDPSMKKKDHIRSQKPFVSFHATGLSDFNGTSNDRNRWKMRTLSGIRQDLGHTQTMPDILKMDIEFSEWNALPEIVRSTPTNDLPNQLIAEFHYFIFKTDLKTHWLKYLDMISVAFCNI</sequence>
<protein>
    <submittedName>
        <fullName evidence="4">Methyltransferase-like protein 24</fullName>
    </submittedName>
</protein>
<reference evidence="4 5" key="1">
    <citation type="journal article" date="2017" name="Nat. Ecol. Evol.">
        <title>Scallop genome provides insights into evolution of bilaterian karyotype and development.</title>
        <authorList>
            <person name="Wang S."/>
            <person name="Zhang J."/>
            <person name="Jiao W."/>
            <person name="Li J."/>
            <person name="Xun X."/>
            <person name="Sun Y."/>
            <person name="Guo X."/>
            <person name="Huan P."/>
            <person name="Dong B."/>
            <person name="Zhang L."/>
            <person name="Hu X."/>
            <person name="Sun X."/>
            <person name="Wang J."/>
            <person name="Zhao C."/>
            <person name="Wang Y."/>
            <person name="Wang D."/>
            <person name="Huang X."/>
            <person name="Wang R."/>
            <person name="Lv J."/>
            <person name="Li Y."/>
            <person name="Zhang Z."/>
            <person name="Liu B."/>
            <person name="Lu W."/>
            <person name="Hui Y."/>
            <person name="Liang J."/>
            <person name="Zhou Z."/>
            <person name="Hou R."/>
            <person name="Li X."/>
            <person name="Liu Y."/>
            <person name="Li H."/>
            <person name="Ning X."/>
            <person name="Lin Y."/>
            <person name="Zhao L."/>
            <person name="Xing Q."/>
            <person name="Dou J."/>
            <person name="Li Y."/>
            <person name="Mao J."/>
            <person name="Guo H."/>
            <person name="Dou H."/>
            <person name="Li T."/>
            <person name="Mu C."/>
            <person name="Jiang W."/>
            <person name="Fu Q."/>
            <person name="Fu X."/>
            <person name="Miao Y."/>
            <person name="Liu J."/>
            <person name="Yu Q."/>
            <person name="Li R."/>
            <person name="Liao H."/>
            <person name="Li X."/>
            <person name="Kong Y."/>
            <person name="Jiang Z."/>
            <person name="Chourrout D."/>
            <person name="Li R."/>
            <person name="Bao Z."/>
        </authorList>
    </citation>
    <scope>NUCLEOTIDE SEQUENCE [LARGE SCALE GENOMIC DNA]</scope>
    <source>
        <strain evidence="4 5">PY_sf001</strain>
    </source>
</reference>
<dbReference type="OrthoDB" id="10006218at2759"/>
<dbReference type="Pfam" id="PF13383">
    <property type="entry name" value="Methyltransf_22"/>
    <property type="match status" value="1"/>
</dbReference>
<feature type="region of interest" description="Disordered" evidence="1">
    <location>
        <begin position="86"/>
        <end position="106"/>
    </location>
</feature>
<evidence type="ECO:0000259" key="3">
    <source>
        <dbReference type="Pfam" id="PF13383"/>
    </source>
</evidence>
<dbReference type="GO" id="GO:0008168">
    <property type="term" value="F:methyltransferase activity"/>
    <property type="evidence" value="ECO:0007669"/>
    <property type="project" value="UniProtKB-KW"/>
</dbReference>